<dbReference type="AlphaFoldDB" id="A0A413H2N9"/>
<evidence type="ECO:0000313" key="2">
    <source>
        <dbReference type="EMBL" id="RGX77744.1"/>
    </source>
</evidence>
<evidence type="ECO:0000313" key="3">
    <source>
        <dbReference type="Proteomes" id="UP000286075"/>
    </source>
</evidence>
<accession>A0A413H2N9</accession>
<protein>
    <submittedName>
        <fullName evidence="2">Uncharacterized protein</fullName>
    </submittedName>
</protein>
<name>A0A413H2N9_9BACE</name>
<dbReference type="Proteomes" id="UP000286075">
    <property type="component" value="Unassembled WGS sequence"/>
</dbReference>
<sequence>MKDTLITARRKKTELLTLLVCFVIGNLANLYAIVSYETPFSEMLTSIFYVLVFSCVLYVFWTILRILFYGIRSLFLKKRHGVEK</sequence>
<feature type="transmembrane region" description="Helical" evidence="1">
    <location>
        <begin position="15"/>
        <end position="34"/>
    </location>
</feature>
<organism evidence="2 3">
    <name type="scientific">Bacteroides stercorirosoris</name>
    <dbReference type="NCBI Taxonomy" id="871324"/>
    <lineage>
        <taxon>Bacteria</taxon>
        <taxon>Pseudomonadati</taxon>
        <taxon>Bacteroidota</taxon>
        <taxon>Bacteroidia</taxon>
        <taxon>Bacteroidales</taxon>
        <taxon>Bacteroidaceae</taxon>
        <taxon>Bacteroides</taxon>
    </lineage>
</organism>
<dbReference type="OrthoDB" id="1043027at2"/>
<dbReference type="EMBL" id="QSCF01000023">
    <property type="protein sequence ID" value="RGX77744.1"/>
    <property type="molecule type" value="Genomic_DNA"/>
</dbReference>
<keyword evidence="1" id="KW-1133">Transmembrane helix</keyword>
<keyword evidence="1" id="KW-0472">Membrane</keyword>
<gene>
    <name evidence="2" type="ORF">DXA68_14265</name>
</gene>
<keyword evidence="1" id="KW-0812">Transmembrane</keyword>
<proteinExistence type="predicted"/>
<reference evidence="2 3" key="1">
    <citation type="submission" date="2018-08" db="EMBL/GenBank/DDBJ databases">
        <title>A genome reference for cultivated species of the human gut microbiota.</title>
        <authorList>
            <person name="Zou Y."/>
            <person name="Xue W."/>
            <person name="Luo G."/>
        </authorList>
    </citation>
    <scope>NUCLEOTIDE SEQUENCE [LARGE SCALE GENOMIC DNA]</scope>
    <source>
        <strain evidence="2 3">OF03-9BH</strain>
    </source>
</reference>
<evidence type="ECO:0000256" key="1">
    <source>
        <dbReference type="SAM" id="Phobius"/>
    </source>
</evidence>
<feature type="transmembrane region" description="Helical" evidence="1">
    <location>
        <begin position="46"/>
        <end position="68"/>
    </location>
</feature>
<comment type="caution">
    <text evidence="2">The sequence shown here is derived from an EMBL/GenBank/DDBJ whole genome shotgun (WGS) entry which is preliminary data.</text>
</comment>
<dbReference type="RefSeq" id="WP_117987848.1">
    <property type="nucleotide sequence ID" value="NZ_CABMFG010000023.1"/>
</dbReference>